<name>A0A6M3LEW6_9ZZZZ</name>
<dbReference type="EMBL" id="MT143007">
    <property type="protein sequence ID" value="QJA91701.1"/>
    <property type="molecule type" value="Genomic_DNA"/>
</dbReference>
<reference evidence="1" key="1">
    <citation type="submission" date="2020-03" db="EMBL/GenBank/DDBJ databases">
        <title>The deep terrestrial virosphere.</title>
        <authorList>
            <person name="Holmfeldt K."/>
            <person name="Nilsson E."/>
            <person name="Simone D."/>
            <person name="Lopez-Fernandez M."/>
            <person name="Wu X."/>
            <person name="de Brujin I."/>
            <person name="Lundin D."/>
            <person name="Andersson A."/>
            <person name="Bertilsson S."/>
            <person name="Dopson M."/>
        </authorList>
    </citation>
    <scope>NUCLEOTIDE SEQUENCE</scope>
    <source>
        <strain evidence="1">MM415B03272</strain>
    </source>
</reference>
<organism evidence="1">
    <name type="scientific">viral metagenome</name>
    <dbReference type="NCBI Taxonomy" id="1070528"/>
    <lineage>
        <taxon>unclassified sequences</taxon>
        <taxon>metagenomes</taxon>
        <taxon>organismal metagenomes</taxon>
    </lineage>
</organism>
<protein>
    <recommendedName>
        <fullName evidence="2">DUF5405 domain-containing protein</fullName>
    </recommendedName>
</protein>
<evidence type="ECO:0008006" key="2">
    <source>
        <dbReference type="Google" id="ProtNLM"/>
    </source>
</evidence>
<gene>
    <name evidence="1" type="ORF">MM415B03272_0007</name>
</gene>
<dbReference type="AlphaFoldDB" id="A0A6M3LEW6"/>
<sequence>MLIGKNWKIESDSMNVILSRLIIRKPKDGSPNYEDWEIVGFYSSLANALKGLINHEVLETEFVDLQIVVALIDELHRHIDKALGE</sequence>
<proteinExistence type="predicted"/>
<evidence type="ECO:0000313" key="1">
    <source>
        <dbReference type="EMBL" id="QJA91701.1"/>
    </source>
</evidence>
<accession>A0A6M3LEW6</accession>